<dbReference type="EC" id="3.2.1.18" evidence="3"/>
<comment type="catalytic activity">
    <reaction evidence="1">
        <text>Hydrolysis of alpha-(2-&gt;3)-, alpha-(2-&gt;6)-, alpha-(2-&gt;8)- glycosidic linkages of terminal sialic acid residues in oligosaccharides, glycoproteins, glycolipids, colominic acid and synthetic substrates.</text>
        <dbReference type="EC" id="3.2.1.18"/>
    </reaction>
</comment>
<dbReference type="InterPro" id="IPR011040">
    <property type="entry name" value="Sialidase"/>
</dbReference>
<evidence type="ECO:0000256" key="4">
    <source>
        <dbReference type="SAM" id="SignalP"/>
    </source>
</evidence>
<dbReference type="GO" id="GO:0004308">
    <property type="term" value="F:exo-alpha-sialidase activity"/>
    <property type="evidence" value="ECO:0007669"/>
    <property type="project" value="UniProtKB-EC"/>
</dbReference>
<dbReference type="PROSITE" id="PS51257">
    <property type="entry name" value="PROKAR_LIPOPROTEIN"/>
    <property type="match status" value="1"/>
</dbReference>
<comment type="caution">
    <text evidence="6">The sequence shown here is derived from an EMBL/GenBank/DDBJ whole genome shotgun (WGS) entry which is preliminary data.</text>
</comment>
<dbReference type="GO" id="GO:0006689">
    <property type="term" value="P:ganglioside catabolic process"/>
    <property type="evidence" value="ECO:0007669"/>
    <property type="project" value="TreeGrafter"/>
</dbReference>
<feature type="signal peptide" evidence="4">
    <location>
        <begin position="1"/>
        <end position="22"/>
    </location>
</feature>
<dbReference type="STRING" id="742767.HMPREF9456_01944"/>
<accession>F8X135</accession>
<dbReference type="RefSeq" id="WP_006843314.1">
    <property type="nucleotide sequence ID" value="NZ_AQWJ01000003.1"/>
</dbReference>
<evidence type="ECO:0000313" key="7">
    <source>
        <dbReference type="Proteomes" id="UP000006420"/>
    </source>
</evidence>
<keyword evidence="4" id="KW-0732">Signal</keyword>
<evidence type="ECO:0000256" key="2">
    <source>
        <dbReference type="ARBA" id="ARBA00009348"/>
    </source>
</evidence>
<dbReference type="PANTHER" id="PTHR10628">
    <property type="entry name" value="SIALIDASE"/>
    <property type="match status" value="1"/>
</dbReference>
<dbReference type="Proteomes" id="UP000006420">
    <property type="component" value="Unassembled WGS sequence"/>
</dbReference>
<dbReference type="InterPro" id="IPR036278">
    <property type="entry name" value="Sialidase_sf"/>
</dbReference>
<feature type="domain" description="Sialidase" evidence="5">
    <location>
        <begin position="107"/>
        <end position="277"/>
    </location>
</feature>
<name>F8X135_9BACT</name>
<dbReference type="PANTHER" id="PTHR10628:SF30">
    <property type="entry name" value="EXO-ALPHA-SIALIDASE"/>
    <property type="match status" value="1"/>
</dbReference>
<organism evidence="6 7">
    <name type="scientific">Dysgonomonas mossii DSM 22836</name>
    <dbReference type="NCBI Taxonomy" id="742767"/>
    <lineage>
        <taxon>Bacteria</taxon>
        <taxon>Pseudomonadati</taxon>
        <taxon>Bacteroidota</taxon>
        <taxon>Bacteroidia</taxon>
        <taxon>Bacteroidales</taxon>
        <taxon>Dysgonomonadaceae</taxon>
        <taxon>Dysgonomonas</taxon>
    </lineage>
</organism>
<dbReference type="eggNOG" id="COG4409">
    <property type="taxonomic scope" value="Bacteria"/>
</dbReference>
<keyword evidence="7" id="KW-1185">Reference proteome</keyword>
<proteinExistence type="inferred from homology"/>
<dbReference type="AlphaFoldDB" id="F8X135"/>
<dbReference type="SUPFAM" id="SSF50939">
    <property type="entry name" value="Sialidases"/>
    <property type="match status" value="1"/>
</dbReference>
<dbReference type="InterPro" id="IPR026856">
    <property type="entry name" value="Sialidase_fam"/>
</dbReference>
<feature type="chain" id="PRO_5003385979" description="exo-alpha-sialidase" evidence="4">
    <location>
        <begin position="23"/>
        <end position="389"/>
    </location>
</feature>
<dbReference type="EMBL" id="ADLW01000007">
    <property type="protein sequence ID" value="EGK03307.1"/>
    <property type="molecule type" value="Genomic_DNA"/>
</dbReference>
<dbReference type="OrthoDB" id="7294637at2"/>
<reference evidence="6 7" key="1">
    <citation type="submission" date="2011-04" db="EMBL/GenBank/DDBJ databases">
        <title>The Genome Sequence of Dysgonomonas mossii DSM 22836.</title>
        <authorList>
            <consortium name="The Broad Institute Genome Sequencing Platform"/>
            <person name="Earl A."/>
            <person name="Ward D."/>
            <person name="Feldgarden M."/>
            <person name="Gevers D."/>
            <person name="Pudlo N."/>
            <person name="Martens E."/>
            <person name="Allen-Vercoe E."/>
            <person name="Young S.K."/>
            <person name="Zeng Q."/>
            <person name="Gargeya S."/>
            <person name="Fitzgerald M."/>
            <person name="Haas B."/>
            <person name="Abouelleil A."/>
            <person name="Alvarado L."/>
            <person name="Arachchi H.M."/>
            <person name="Berlin A."/>
            <person name="Brown A."/>
            <person name="Chapman S.B."/>
            <person name="Chen Z."/>
            <person name="Dunbar C."/>
            <person name="Freedman E."/>
            <person name="Gearin G."/>
            <person name="Gellesch M."/>
            <person name="Goldberg J."/>
            <person name="Griggs A."/>
            <person name="Gujja S."/>
            <person name="Heiman D."/>
            <person name="Howarth C."/>
            <person name="Larson L."/>
            <person name="Lui A."/>
            <person name="MacDonald P.J.P."/>
            <person name="Mehta T."/>
            <person name="Montmayeur A."/>
            <person name="Murphy C."/>
            <person name="Neiman D."/>
            <person name="Pearson M."/>
            <person name="Priest M."/>
            <person name="Roberts A."/>
            <person name="Saif S."/>
            <person name="Shea T."/>
            <person name="Shenoy N."/>
            <person name="Sisk P."/>
            <person name="Stolte C."/>
            <person name="Sykes S."/>
            <person name="Yandava C."/>
            <person name="Wortman J."/>
            <person name="Nusbaum C."/>
            <person name="Birren B."/>
        </authorList>
    </citation>
    <scope>NUCLEOTIDE SEQUENCE [LARGE SCALE GENOMIC DNA]</scope>
    <source>
        <strain evidence="6 7">DSM 22836</strain>
    </source>
</reference>
<dbReference type="HOGENOM" id="CLU_709273_0_0_10"/>
<dbReference type="GeneID" id="78082587"/>
<protein>
    <recommendedName>
        <fullName evidence="3">exo-alpha-sialidase</fullName>
        <ecNumber evidence="3">3.2.1.18</ecNumber>
    </recommendedName>
</protein>
<evidence type="ECO:0000256" key="3">
    <source>
        <dbReference type="ARBA" id="ARBA00012733"/>
    </source>
</evidence>
<evidence type="ECO:0000313" key="6">
    <source>
        <dbReference type="EMBL" id="EGK03307.1"/>
    </source>
</evidence>
<dbReference type="Gene3D" id="2.120.10.10">
    <property type="match status" value="1"/>
</dbReference>
<evidence type="ECO:0000259" key="5">
    <source>
        <dbReference type="Pfam" id="PF13088"/>
    </source>
</evidence>
<comment type="similarity">
    <text evidence="2">Belongs to the glycosyl hydrolase 33 family.</text>
</comment>
<dbReference type="CDD" id="cd15482">
    <property type="entry name" value="Sialidase_non-viral"/>
    <property type="match status" value="1"/>
</dbReference>
<dbReference type="GO" id="GO:0009313">
    <property type="term" value="P:oligosaccharide catabolic process"/>
    <property type="evidence" value="ECO:0007669"/>
    <property type="project" value="TreeGrafter"/>
</dbReference>
<evidence type="ECO:0000256" key="1">
    <source>
        <dbReference type="ARBA" id="ARBA00000427"/>
    </source>
</evidence>
<dbReference type="GO" id="GO:0005737">
    <property type="term" value="C:cytoplasm"/>
    <property type="evidence" value="ECO:0007669"/>
    <property type="project" value="TreeGrafter"/>
</dbReference>
<gene>
    <name evidence="6" type="ORF">HMPREF9456_01944</name>
</gene>
<dbReference type="Pfam" id="PF13088">
    <property type="entry name" value="BNR_2"/>
    <property type="match status" value="1"/>
</dbReference>
<dbReference type="GO" id="GO:0016020">
    <property type="term" value="C:membrane"/>
    <property type="evidence" value="ECO:0007669"/>
    <property type="project" value="TreeGrafter"/>
</dbReference>
<sequence>MKRNLLLIFTFFLCFTIASCTAEDSINFNPPIIDNPQLPYLLVNKGIAFKGIDKRQLIQGKHSSWTHATVAYDKEINKFIIFYDIKNAHEVINNKVAMRFKSPTGGFSNLQIVADRLSEGISCKTQASGIAKNGDYISLVVNINNNSRSIQETKVYRSKDKGTTWSIQSLLINEGGIMKPFLGWVEGFLVLKSGRILTLGLYQKQARVLYSDDNGYSWNYSSMPKCYHFEPAWCELSDGTIICYMRATSMAGYKTKIPAYFTKSSDGGLTWELPIPSKSIINMTEANGHLFYHKDIKKVEFIYHSRFTESDGYSSIYQCAANEDDAKNDNMGEQFRIHYLPPQDRIGDSGYIGGTISSDNIMNIFYYAGTSQNADIYYMEGKKNSEYYK</sequence>